<comment type="caution">
    <text evidence="2">The sequence shown here is derived from an EMBL/GenBank/DDBJ whole genome shotgun (WGS) entry which is preliminary data.</text>
</comment>
<keyword evidence="1" id="KW-0472">Membrane</keyword>
<dbReference type="AlphaFoldDB" id="A0A8S1JZJ8"/>
<reference evidence="2" key="1">
    <citation type="submission" date="2021-01" db="EMBL/GenBank/DDBJ databases">
        <authorList>
            <consortium name="Genoscope - CEA"/>
            <person name="William W."/>
        </authorList>
    </citation>
    <scope>NUCLEOTIDE SEQUENCE</scope>
</reference>
<keyword evidence="1" id="KW-1133">Transmembrane helix</keyword>
<evidence type="ECO:0000313" key="2">
    <source>
        <dbReference type="EMBL" id="CAD8046150.1"/>
    </source>
</evidence>
<proteinExistence type="predicted"/>
<feature type="transmembrane region" description="Helical" evidence="1">
    <location>
        <begin position="155"/>
        <end position="174"/>
    </location>
</feature>
<feature type="transmembrane region" description="Helical" evidence="1">
    <location>
        <begin position="121"/>
        <end position="149"/>
    </location>
</feature>
<protein>
    <recommendedName>
        <fullName evidence="4">Transmembrane protein</fullName>
    </recommendedName>
</protein>
<gene>
    <name evidence="2" type="ORF">PPRIM_AZ9-3.1.T0100208</name>
</gene>
<organism evidence="2 3">
    <name type="scientific">Paramecium primaurelia</name>
    <dbReference type="NCBI Taxonomy" id="5886"/>
    <lineage>
        <taxon>Eukaryota</taxon>
        <taxon>Sar</taxon>
        <taxon>Alveolata</taxon>
        <taxon>Ciliophora</taxon>
        <taxon>Intramacronucleata</taxon>
        <taxon>Oligohymenophorea</taxon>
        <taxon>Peniculida</taxon>
        <taxon>Parameciidae</taxon>
        <taxon>Paramecium</taxon>
    </lineage>
</organism>
<sequence length="493" mass="59140">MNKYQLSFKDKEIEQMYQTKQHNELRILTLNIISIGLFVNYFVISLNSVIMNRFDFLLWKLIMMAYMLVQYYTVNKYPKLLRLAFILTNHLNSVLYIFASDDQYTHEFDIIKGANQMGMEIIIVLSGEFIDAVFSILSLNLIRVIYGIVHSDIQFYVPHVTTVILIIYFVYFFYKFHYARRSQFLLTLIDSQWDNILANLIQKQSYVIFTFEEDQLHYSIKQINNCGQFFFQNQDVFSFLRESNYKGKTVESIILQDIKLFQINHQKRMNIDLICQFHKEIFHIQYSIYSGQNPTILIIFKQHSMQKRKNKLINFDQTYNHFVTLFLKVLNNVTPIQPKYQEYVQIKRQLFVFKLLNFIQERQFNQKLVNLSQNLASMASLFPEKKIFYENIESSHQIKTISNILFFFQMIVLENSIGRGVKIQYKLQDQIYTLTFLGNFNFNRLKFVVSKLQYPLKMIFYKFNITAQKITAEFHQEPLIPFTRLHVNKYHCN</sequence>
<dbReference type="EMBL" id="CAJJDM010000007">
    <property type="protein sequence ID" value="CAD8046150.1"/>
    <property type="molecule type" value="Genomic_DNA"/>
</dbReference>
<evidence type="ECO:0000256" key="1">
    <source>
        <dbReference type="SAM" id="Phobius"/>
    </source>
</evidence>
<name>A0A8S1JZJ8_PARPR</name>
<accession>A0A8S1JZJ8</accession>
<feature type="transmembrane region" description="Helical" evidence="1">
    <location>
        <begin position="25"/>
        <end position="44"/>
    </location>
</feature>
<feature type="transmembrane region" description="Helical" evidence="1">
    <location>
        <begin position="80"/>
        <end position="100"/>
    </location>
</feature>
<evidence type="ECO:0000313" key="3">
    <source>
        <dbReference type="Proteomes" id="UP000688137"/>
    </source>
</evidence>
<keyword evidence="1" id="KW-0812">Transmembrane</keyword>
<evidence type="ECO:0008006" key="4">
    <source>
        <dbReference type="Google" id="ProtNLM"/>
    </source>
</evidence>
<feature type="transmembrane region" description="Helical" evidence="1">
    <location>
        <begin position="56"/>
        <end position="74"/>
    </location>
</feature>
<dbReference type="OMA" id="MNIDLIC"/>
<dbReference type="Proteomes" id="UP000688137">
    <property type="component" value="Unassembled WGS sequence"/>
</dbReference>
<keyword evidence="3" id="KW-1185">Reference proteome</keyword>